<accession>A0ABT7PPI4</accession>
<dbReference type="InterPro" id="IPR002837">
    <property type="entry name" value="DUF123"/>
</dbReference>
<gene>
    <name evidence="1" type="ORF">QTN89_22415</name>
</gene>
<dbReference type="Pfam" id="PF01986">
    <property type="entry name" value="DUF123"/>
    <property type="match status" value="1"/>
</dbReference>
<sequence>NRWKCADNNIFFAINDGQGRGGTYVLRIRVLDPTSLVFGGFKRGKSIDVLAGDYIYVGSAMSDSGSTCLARRLLRHATRTSGQGHLIRQSMLRVFPEMGIADEGIQPPIGKKFKWNVDYILDLPIAELISVYVLRSDLRLEPIVGNFLETDPATSIIEKGLGANDRPGSTYLLRGDADEAWWSELASRLERTLIANENAHLARS</sequence>
<feature type="non-terminal residue" evidence="1">
    <location>
        <position position="1"/>
    </location>
</feature>
<reference evidence="1 2" key="1">
    <citation type="submission" date="2023-06" db="EMBL/GenBank/DDBJ databases">
        <title>Roseiconus lacunae JC819 isolated from Gulf of Mannar region, Tamil Nadu.</title>
        <authorList>
            <person name="Pk S."/>
            <person name="Ch S."/>
            <person name="Ch V.R."/>
        </authorList>
    </citation>
    <scope>NUCLEOTIDE SEQUENCE [LARGE SCALE GENOMIC DNA]</scope>
    <source>
        <strain evidence="1 2">JC819</strain>
    </source>
</reference>
<dbReference type="EMBL" id="JASZZN010000020">
    <property type="protein sequence ID" value="MDM4018221.1"/>
    <property type="molecule type" value="Genomic_DNA"/>
</dbReference>
<name>A0ABT7PPI4_9BACT</name>
<comment type="caution">
    <text evidence="1">The sequence shown here is derived from an EMBL/GenBank/DDBJ whole genome shotgun (WGS) entry which is preliminary data.</text>
</comment>
<organism evidence="1 2">
    <name type="scientific">Roseiconus lacunae</name>
    <dbReference type="NCBI Taxonomy" id="2605694"/>
    <lineage>
        <taxon>Bacteria</taxon>
        <taxon>Pseudomonadati</taxon>
        <taxon>Planctomycetota</taxon>
        <taxon>Planctomycetia</taxon>
        <taxon>Pirellulales</taxon>
        <taxon>Pirellulaceae</taxon>
        <taxon>Roseiconus</taxon>
    </lineage>
</organism>
<dbReference type="RefSeq" id="WP_289165938.1">
    <property type="nucleotide sequence ID" value="NZ_JASZZN010000020.1"/>
</dbReference>
<protein>
    <submittedName>
        <fullName evidence="1">DUF123 domain-containing protein</fullName>
    </submittedName>
</protein>
<evidence type="ECO:0000313" key="2">
    <source>
        <dbReference type="Proteomes" id="UP001239462"/>
    </source>
</evidence>
<proteinExistence type="predicted"/>
<keyword evidence="2" id="KW-1185">Reference proteome</keyword>
<dbReference type="Proteomes" id="UP001239462">
    <property type="component" value="Unassembled WGS sequence"/>
</dbReference>
<evidence type="ECO:0000313" key="1">
    <source>
        <dbReference type="EMBL" id="MDM4018221.1"/>
    </source>
</evidence>